<dbReference type="EMBL" id="UZAU01000453">
    <property type="status" value="NOT_ANNOTATED_CDS"/>
    <property type="molecule type" value="Genomic_DNA"/>
</dbReference>
<reference evidence="1" key="1">
    <citation type="submission" date="2018-11" db="EMBL/GenBank/DDBJ databases">
        <authorList>
            <person name="Grassa J C."/>
        </authorList>
    </citation>
    <scope>NUCLEOTIDE SEQUENCE [LARGE SCALE GENOMIC DNA]</scope>
</reference>
<reference evidence="1" key="2">
    <citation type="submission" date="2021-03" db="UniProtKB">
        <authorList>
            <consortium name="EnsemblPlants"/>
        </authorList>
    </citation>
    <scope>IDENTIFICATION</scope>
</reference>
<name>A0A803PRR5_CANSA</name>
<dbReference type="AlphaFoldDB" id="A0A803PRR5"/>
<dbReference type="Proteomes" id="UP000596661">
    <property type="component" value="Chromosome 5"/>
</dbReference>
<sequence length="129" mass="14157">MMFLKQAPSFNCKAKVNIATPSAVTPQKRKSEVATTTVVNLLKKQQKQFMSDDIVAKVEGAPTEDNLSRSAELTSQFMTLFSVAFGASIKDLELLKKHNSALQEGLKKTKLDVAAKEKEVDKDLGQAKD</sequence>
<proteinExistence type="predicted"/>
<dbReference type="Gramene" id="evm.model.05.757">
    <property type="protein sequence ID" value="cds.evm.model.05.757"/>
    <property type="gene ID" value="evm.TU.05.757"/>
</dbReference>
<accession>A0A803PRR5</accession>
<evidence type="ECO:0000313" key="2">
    <source>
        <dbReference type="Proteomes" id="UP000596661"/>
    </source>
</evidence>
<organism evidence="1 2">
    <name type="scientific">Cannabis sativa</name>
    <name type="common">Hemp</name>
    <name type="synonym">Marijuana</name>
    <dbReference type="NCBI Taxonomy" id="3483"/>
    <lineage>
        <taxon>Eukaryota</taxon>
        <taxon>Viridiplantae</taxon>
        <taxon>Streptophyta</taxon>
        <taxon>Embryophyta</taxon>
        <taxon>Tracheophyta</taxon>
        <taxon>Spermatophyta</taxon>
        <taxon>Magnoliopsida</taxon>
        <taxon>eudicotyledons</taxon>
        <taxon>Gunneridae</taxon>
        <taxon>Pentapetalae</taxon>
        <taxon>rosids</taxon>
        <taxon>fabids</taxon>
        <taxon>Rosales</taxon>
        <taxon>Cannabaceae</taxon>
        <taxon>Cannabis</taxon>
    </lineage>
</organism>
<evidence type="ECO:0000313" key="1">
    <source>
        <dbReference type="EnsemblPlants" id="cds.evm.model.05.757"/>
    </source>
</evidence>
<protein>
    <submittedName>
        <fullName evidence="1">Uncharacterized protein</fullName>
    </submittedName>
</protein>
<keyword evidence="2" id="KW-1185">Reference proteome</keyword>
<dbReference type="EnsemblPlants" id="evm.model.05.757">
    <property type="protein sequence ID" value="cds.evm.model.05.757"/>
    <property type="gene ID" value="evm.TU.05.757"/>
</dbReference>